<feature type="compositionally biased region" description="Basic and acidic residues" evidence="1">
    <location>
        <begin position="12"/>
        <end position="27"/>
    </location>
</feature>
<feature type="region of interest" description="Disordered" evidence="1">
    <location>
        <begin position="1"/>
        <end position="27"/>
    </location>
</feature>
<dbReference type="AlphaFoldDB" id="A0A8S9A371"/>
<evidence type="ECO:0000313" key="2">
    <source>
        <dbReference type="EMBL" id="KAA8635351.1"/>
    </source>
</evidence>
<evidence type="ECO:0000313" key="3">
    <source>
        <dbReference type="Proteomes" id="UP000433876"/>
    </source>
</evidence>
<proteinExistence type="predicted"/>
<protein>
    <submittedName>
        <fullName evidence="2">Uncharacterized protein</fullName>
    </submittedName>
</protein>
<feature type="region of interest" description="Disordered" evidence="1">
    <location>
        <begin position="316"/>
        <end position="356"/>
    </location>
</feature>
<evidence type="ECO:0000256" key="1">
    <source>
        <dbReference type="SAM" id="MobiDB-lite"/>
    </source>
</evidence>
<comment type="caution">
    <text evidence="2">The sequence shown here is derived from an EMBL/GenBank/DDBJ whole genome shotgun (WGS) entry which is preliminary data.</text>
</comment>
<reference evidence="2 3" key="1">
    <citation type="submission" date="2017-07" db="EMBL/GenBank/DDBJ databases">
        <title>Genome sequence of the Sordaria macrospora wild type strain R19027.</title>
        <authorList>
            <person name="Nowrousian M."/>
            <person name="Teichert I."/>
            <person name="Kueck U."/>
        </authorList>
    </citation>
    <scope>NUCLEOTIDE SEQUENCE [LARGE SCALE GENOMIC DNA]</scope>
    <source>
        <strain evidence="2 3">R19027</strain>
        <tissue evidence="2">Mycelium</tissue>
    </source>
</reference>
<sequence>MPLPPETQHLLSSHDFDSEVDEVPREPHHERADLLTMSKSQLIAAFLELQDRADQYLSHIESSLNTQQSQAELLTSIELHLDIPPQLTESHHQHVALDHALTWNEIYGPDSNMLMQTSNLQTQVTTRRLTAIRDHIRESAPQNMLSLKQMALGMSIREFIESFAQSSSDDGNSQGVEKDDNDLWRRMDTPLLRAMATPEMSDAAWNRMGFLGAWFRALRSGHFERQAREKVQTERAVPMVCTECREEKVSGMGTVMGDVHEVNTRLAKAEKRLLEWWRGGKEEVERVVEGMVERFREEDRNEARKAYQEFARSMNTVGTTGADEKGAAEAHAEQQGPEYPAPIPAEDLGHAGRYQPEFQPGEINQLVRQVHMQNL</sequence>
<feature type="compositionally biased region" description="Basic and acidic residues" evidence="1">
    <location>
        <begin position="322"/>
        <end position="332"/>
    </location>
</feature>
<dbReference type="Proteomes" id="UP000433876">
    <property type="component" value="Unassembled WGS sequence"/>
</dbReference>
<organism evidence="2 3">
    <name type="scientific">Sordaria macrospora</name>
    <dbReference type="NCBI Taxonomy" id="5147"/>
    <lineage>
        <taxon>Eukaryota</taxon>
        <taxon>Fungi</taxon>
        <taxon>Dikarya</taxon>
        <taxon>Ascomycota</taxon>
        <taxon>Pezizomycotina</taxon>
        <taxon>Sordariomycetes</taxon>
        <taxon>Sordariomycetidae</taxon>
        <taxon>Sordariales</taxon>
        <taxon>Sordariaceae</taxon>
        <taxon>Sordaria</taxon>
    </lineage>
</organism>
<accession>A0A8S9A371</accession>
<dbReference type="EMBL" id="NMPR01000013">
    <property type="protein sequence ID" value="KAA8635351.1"/>
    <property type="molecule type" value="Genomic_DNA"/>
</dbReference>
<gene>
    <name evidence="2" type="ORF">SMACR_01543</name>
</gene>
<name>A0A8S9A371_SORMA</name>
<dbReference type="VEuPathDB" id="FungiDB:SMAC_01543"/>